<sequence>MLQSIDVGPTDPILMLLAQYHADPNPEKIDLGIGVYRDHKGRTPILKAVKQAEAHLLKHEQSKAYLGPAGDPTFNTLVTKLLLDDQLTREPALSETLCTLQTPGGTGALRVAGDLIAHANPHATLWLSNPPWVTHRPIFSSAGLQLGYYRYFDPIKRSLDFEGMKEDLRDAAPGDVVVIQVAGHNPCGCDLNLQQWEELSSLMLDLNLTPLLDLAYHGLCTGLESDLLGLRVIQRHHQEWLLTYSASKTFGIYFERTGALIIHCKDKAVTQDVRQEALNLICGNYYMPPGHGASIVTTILESEELNQQWRKELNKARLRISDCRKLLTDSLNGTTAWHYRFLNHQRGMFSYLGLSETQLSELREQHSLYIGTGGRINVAGINEKNVGRVCEALKAVQRQTGG</sequence>
<evidence type="ECO:0000256" key="7">
    <source>
        <dbReference type="SAM" id="Coils"/>
    </source>
</evidence>
<evidence type="ECO:0000256" key="1">
    <source>
        <dbReference type="ARBA" id="ARBA00001933"/>
    </source>
</evidence>
<dbReference type="InterPro" id="IPR000796">
    <property type="entry name" value="Asp_trans"/>
</dbReference>
<organism evidence="9 10">
    <name type="scientific">Pontibacterium sinense</name>
    <dbReference type="NCBI Taxonomy" id="2781979"/>
    <lineage>
        <taxon>Bacteria</taxon>
        <taxon>Pseudomonadati</taxon>
        <taxon>Pseudomonadota</taxon>
        <taxon>Gammaproteobacteria</taxon>
        <taxon>Oceanospirillales</taxon>
        <taxon>Oceanospirillaceae</taxon>
        <taxon>Pontibacterium</taxon>
    </lineage>
</organism>
<protein>
    <submittedName>
        <fullName evidence="9">Aspartate/tyrosine/aromatic aminotransferase</fullName>
    </submittedName>
</protein>
<keyword evidence="10" id="KW-1185">Reference proteome</keyword>
<dbReference type="InterPro" id="IPR015421">
    <property type="entry name" value="PyrdxlP-dep_Trfase_major"/>
</dbReference>
<comment type="caution">
    <text evidence="9">The sequence shown here is derived from an EMBL/GenBank/DDBJ whole genome shotgun (WGS) entry which is preliminary data.</text>
</comment>
<dbReference type="GO" id="GO:0030170">
    <property type="term" value="F:pyridoxal phosphate binding"/>
    <property type="evidence" value="ECO:0007669"/>
    <property type="project" value="InterPro"/>
</dbReference>
<dbReference type="Pfam" id="PF00155">
    <property type="entry name" value="Aminotran_1_2"/>
    <property type="match status" value="1"/>
</dbReference>
<evidence type="ECO:0000256" key="5">
    <source>
        <dbReference type="ARBA" id="ARBA00022679"/>
    </source>
</evidence>
<dbReference type="NCBIfam" id="NF006719">
    <property type="entry name" value="PRK09257.1"/>
    <property type="match status" value="1"/>
</dbReference>
<dbReference type="RefSeq" id="WP_193953084.1">
    <property type="nucleotide sequence ID" value="NZ_JADEYS010000008.1"/>
</dbReference>
<name>A0A8J7KA35_9GAMM</name>
<dbReference type="GO" id="GO:0033585">
    <property type="term" value="P:L-phenylalanine biosynthetic process from chorismate via phenylpyruvate"/>
    <property type="evidence" value="ECO:0007669"/>
    <property type="project" value="TreeGrafter"/>
</dbReference>
<comment type="cofactor">
    <cofactor evidence="1">
        <name>pyridoxal 5'-phosphate</name>
        <dbReference type="ChEBI" id="CHEBI:597326"/>
    </cofactor>
</comment>
<comment type="similarity">
    <text evidence="2">Belongs to the class-I pyridoxal-phosphate-dependent aminotransferase family.</text>
</comment>
<evidence type="ECO:0000256" key="3">
    <source>
        <dbReference type="ARBA" id="ARBA00011738"/>
    </source>
</evidence>
<dbReference type="InterPro" id="IPR015422">
    <property type="entry name" value="PyrdxlP-dep_Trfase_small"/>
</dbReference>
<dbReference type="Proteomes" id="UP000640333">
    <property type="component" value="Unassembled WGS sequence"/>
</dbReference>
<dbReference type="AlphaFoldDB" id="A0A8J7KA35"/>
<dbReference type="EMBL" id="JADEYS010000008">
    <property type="protein sequence ID" value="MBE9397531.1"/>
    <property type="molecule type" value="Genomic_DNA"/>
</dbReference>
<dbReference type="PANTHER" id="PTHR11879">
    <property type="entry name" value="ASPARTATE AMINOTRANSFERASE"/>
    <property type="match status" value="1"/>
</dbReference>
<gene>
    <name evidence="9" type="ORF">IOQ59_09700</name>
</gene>
<comment type="subunit">
    <text evidence="3">Homodimer.</text>
</comment>
<keyword evidence="6" id="KW-0663">Pyridoxal phosphate</keyword>
<evidence type="ECO:0000313" key="10">
    <source>
        <dbReference type="Proteomes" id="UP000640333"/>
    </source>
</evidence>
<keyword evidence="5" id="KW-0808">Transferase</keyword>
<dbReference type="SUPFAM" id="SSF53383">
    <property type="entry name" value="PLP-dependent transferases"/>
    <property type="match status" value="1"/>
</dbReference>
<dbReference type="GO" id="GO:0042802">
    <property type="term" value="F:identical protein binding"/>
    <property type="evidence" value="ECO:0007669"/>
    <property type="project" value="TreeGrafter"/>
</dbReference>
<evidence type="ECO:0000256" key="2">
    <source>
        <dbReference type="ARBA" id="ARBA00007441"/>
    </source>
</evidence>
<dbReference type="CDD" id="cd00609">
    <property type="entry name" value="AAT_like"/>
    <property type="match status" value="1"/>
</dbReference>
<dbReference type="InterPro" id="IPR015424">
    <property type="entry name" value="PyrdxlP-dep_Trfase"/>
</dbReference>
<dbReference type="Gene3D" id="3.40.640.10">
    <property type="entry name" value="Type I PLP-dependent aspartate aminotransferase-like (Major domain)"/>
    <property type="match status" value="1"/>
</dbReference>
<dbReference type="GO" id="GO:0005829">
    <property type="term" value="C:cytosol"/>
    <property type="evidence" value="ECO:0007669"/>
    <property type="project" value="TreeGrafter"/>
</dbReference>
<dbReference type="PRINTS" id="PR00799">
    <property type="entry name" value="TRANSAMINASE"/>
</dbReference>
<accession>A0A8J7KA35</accession>
<proteinExistence type="inferred from homology"/>
<reference evidence="9" key="1">
    <citation type="submission" date="2020-10" db="EMBL/GenBank/DDBJ databases">
        <title>Bacterium isolated from coastal waters sediment.</title>
        <authorList>
            <person name="Chen R.-J."/>
            <person name="Lu D.-C."/>
            <person name="Zhu K.-L."/>
            <person name="Du Z.-J."/>
        </authorList>
    </citation>
    <scope>NUCLEOTIDE SEQUENCE</scope>
    <source>
        <strain evidence="9">N1Y112</strain>
    </source>
</reference>
<keyword evidence="7" id="KW-0175">Coiled coil</keyword>
<dbReference type="InterPro" id="IPR004839">
    <property type="entry name" value="Aminotransferase_I/II_large"/>
</dbReference>
<dbReference type="GO" id="GO:0004069">
    <property type="term" value="F:L-aspartate:2-oxoglutarate aminotransferase activity"/>
    <property type="evidence" value="ECO:0007669"/>
    <property type="project" value="TreeGrafter"/>
</dbReference>
<feature type="domain" description="Aminotransferase class I/classII large" evidence="8">
    <location>
        <begin position="27"/>
        <end position="393"/>
    </location>
</feature>
<dbReference type="GO" id="GO:0004838">
    <property type="term" value="F:L-tyrosine-2-oxoglutarate transaminase activity"/>
    <property type="evidence" value="ECO:0007669"/>
    <property type="project" value="TreeGrafter"/>
</dbReference>
<dbReference type="PANTHER" id="PTHR11879:SF22">
    <property type="entry name" value="ASPARTATE AMINOTRANSFERASE, MITOCHONDRIAL"/>
    <property type="match status" value="1"/>
</dbReference>
<evidence type="ECO:0000256" key="4">
    <source>
        <dbReference type="ARBA" id="ARBA00022576"/>
    </source>
</evidence>
<evidence type="ECO:0000313" key="9">
    <source>
        <dbReference type="EMBL" id="MBE9397531.1"/>
    </source>
</evidence>
<feature type="coiled-coil region" evidence="7">
    <location>
        <begin position="299"/>
        <end position="326"/>
    </location>
</feature>
<keyword evidence="4 9" id="KW-0032">Aminotransferase</keyword>
<evidence type="ECO:0000259" key="8">
    <source>
        <dbReference type="Pfam" id="PF00155"/>
    </source>
</evidence>
<dbReference type="Gene3D" id="3.90.1150.10">
    <property type="entry name" value="Aspartate Aminotransferase, domain 1"/>
    <property type="match status" value="1"/>
</dbReference>
<evidence type="ECO:0000256" key="6">
    <source>
        <dbReference type="ARBA" id="ARBA00022898"/>
    </source>
</evidence>